<dbReference type="InterPro" id="IPR004358">
    <property type="entry name" value="Sig_transdc_His_kin-like_C"/>
</dbReference>
<evidence type="ECO:0000256" key="11">
    <source>
        <dbReference type="ARBA" id="ARBA00022989"/>
    </source>
</evidence>
<comment type="catalytic activity">
    <reaction evidence="1">
        <text>ATP + protein L-histidine = ADP + protein N-phospho-L-histidine.</text>
        <dbReference type="EC" id="2.7.13.3"/>
    </reaction>
</comment>
<comment type="subcellular location">
    <subcellularLocation>
        <location evidence="2">Cell membrane</location>
        <topology evidence="2">Multi-pass membrane protein</topology>
    </subcellularLocation>
</comment>
<feature type="domain" description="Histidine kinase" evidence="16">
    <location>
        <begin position="580"/>
        <end position="837"/>
    </location>
</feature>
<dbReference type="SMART" id="SM00388">
    <property type="entry name" value="HisKA"/>
    <property type="match status" value="1"/>
</dbReference>
<dbReference type="SUPFAM" id="SSF47384">
    <property type="entry name" value="Homodimeric domain of signal transducing histidine kinase"/>
    <property type="match status" value="1"/>
</dbReference>
<sequence length="843" mass="95494">MRRQLFILTYIISILILTRISTVLIVKITFFKIFMKHIFFNRNHKNFPKFFSLSTQLRYSLILVGVVSVLTTGSILGYLSLKSELKKNQELQQKRSESAANKINNYLDNIQVKLRFLSTIRGLTNLDIKDQRNLLEGLIRYNNAYKSVAIIDRHGKVINLAFLNPEKEINLGQDMSKSPIFKYSFNKKDRYITSVHINKKNGLPQTILSVPIRNEEDQIDGVLIAEIDLSFLGLIVSNTTVGKTGYTYVLDERNIIVAKTGMMPEKFRFQHISNPNLLKYLFPEQKTQLNIYSGLYDQKVLGATTAIPSMKWKLVVELPVNEAYAPIARMLWITGVSLFIITLISMAIGFYRAHRILSPLKNLTEAALEIRKGNFDTKVEIVESDELGLLATTFNQMTAQVGKLFKVLEAEKTFVSTILDTAGSLVIVLDDRGRIVRFNRACEQTTLYSFKEVKNCFFWEIFLADDDRQQAQSNFSQFQNQCFDAQRSNLQFPIQYESSWITKDKRLRQIAWSDTVLLDDRGYIQYVISTGTDISDRKAAEEELKQAKESAEVALKNLRATQSQLIQAEKMSGLGQLVAGIAHEINNPINFIHGNILPAETYAQDLLSLIELYQKHYPDPSTEITQLIEEIELEFIFPDFRKILSSMKSGSERIREIVNSLRNFSRLDEDGIKEVDVHEGIENSLLILQNNLKGKLEQKEVKVIKKYGDLPKIECYPGQLNQVFMNILANGIDALENCRTISSESDEGKLPTLTISTSLCSPDRVMITIADNGPGICASIREQLFNPFFTTKPVGQGTGLGLSISYQIVVERHRGSLSCMSEVGGGAEFQIALPISQGVSRKN</sequence>
<dbReference type="EMBL" id="MLAW01000001">
    <property type="protein sequence ID" value="OJJ27547.1"/>
    <property type="molecule type" value="Genomic_DNA"/>
</dbReference>
<evidence type="ECO:0000256" key="6">
    <source>
        <dbReference type="ARBA" id="ARBA00022679"/>
    </source>
</evidence>
<evidence type="ECO:0000256" key="14">
    <source>
        <dbReference type="SAM" id="Coils"/>
    </source>
</evidence>
<dbReference type="PANTHER" id="PTHR43065">
    <property type="entry name" value="SENSOR HISTIDINE KINASE"/>
    <property type="match status" value="1"/>
</dbReference>
<evidence type="ECO:0000256" key="13">
    <source>
        <dbReference type="ARBA" id="ARBA00023136"/>
    </source>
</evidence>
<feature type="transmembrane region" description="Helical" evidence="15">
    <location>
        <begin position="59"/>
        <end position="81"/>
    </location>
</feature>
<evidence type="ECO:0000259" key="17">
    <source>
        <dbReference type="PROSITE" id="PS50112"/>
    </source>
</evidence>
<keyword evidence="7 15" id="KW-0812">Transmembrane</keyword>
<evidence type="ECO:0000259" key="16">
    <source>
        <dbReference type="PROSITE" id="PS50109"/>
    </source>
</evidence>
<dbReference type="InterPro" id="IPR036890">
    <property type="entry name" value="HATPase_C_sf"/>
</dbReference>
<organism evidence="20 21">
    <name type="scientific">Roseofilum reptotaenium AO1-A</name>
    <dbReference type="NCBI Taxonomy" id="1925591"/>
    <lineage>
        <taxon>Bacteria</taxon>
        <taxon>Bacillati</taxon>
        <taxon>Cyanobacteriota</taxon>
        <taxon>Cyanophyceae</taxon>
        <taxon>Desertifilales</taxon>
        <taxon>Desertifilaceae</taxon>
        <taxon>Roseofilum</taxon>
    </lineage>
</organism>
<dbReference type="SUPFAM" id="SSF158472">
    <property type="entry name" value="HAMP domain-like"/>
    <property type="match status" value="1"/>
</dbReference>
<feature type="coiled-coil region" evidence="14">
    <location>
        <begin position="537"/>
        <end position="564"/>
    </location>
</feature>
<dbReference type="InterPro" id="IPR035965">
    <property type="entry name" value="PAS-like_dom_sf"/>
</dbReference>
<feature type="domain" description="PAS" evidence="17">
    <location>
        <begin position="411"/>
        <end position="453"/>
    </location>
</feature>
<evidence type="ECO:0000256" key="15">
    <source>
        <dbReference type="SAM" id="Phobius"/>
    </source>
</evidence>
<dbReference type="PROSITE" id="PS50885">
    <property type="entry name" value="HAMP"/>
    <property type="match status" value="1"/>
</dbReference>
<dbReference type="InterPro" id="IPR036097">
    <property type="entry name" value="HisK_dim/P_sf"/>
</dbReference>
<keyword evidence="9" id="KW-0418">Kinase</keyword>
<feature type="domain" description="PAC" evidence="18">
    <location>
        <begin position="494"/>
        <end position="546"/>
    </location>
</feature>
<name>A0A1L9QY82_9CYAN</name>
<evidence type="ECO:0000256" key="9">
    <source>
        <dbReference type="ARBA" id="ARBA00022777"/>
    </source>
</evidence>
<dbReference type="PANTHER" id="PTHR43065:SF10">
    <property type="entry name" value="PEROXIDE STRESS-ACTIVATED HISTIDINE KINASE MAK3"/>
    <property type="match status" value="1"/>
</dbReference>
<dbReference type="Proteomes" id="UP000183940">
    <property type="component" value="Unassembled WGS sequence"/>
</dbReference>
<keyword evidence="13 15" id="KW-0472">Membrane</keyword>
<dbReference type="CDD" id="cd00082">
    <property type="entry name" value="HisKA"/>
    <property type="match status" value="1"/>
</dbReference>
<evidence type="ECO:0000259" key="19">
    <source>
        <dbReference type="PROSITE" id="PS50885"/>
    </source>
</evidence>
<dbReference type="SMART" id="SM00387">
    <property type="entry name" value="HATPase_c"/>
    <property type="match status" value="1"/>
</dbReference>
<dbReference type="PRINTS" id="PR00344">
    <property type="entry name" value="BCTRLSENSOR"/>
</dbReference>
<dbReference type="InterPro" id="IPR000700">
    <property type="entry name" value="PAS-assoc_C"/>
</dbReference>
<evidence type="ECO:0000313" key="20">
    <source>
        <dbReference type="EMBL" id="OJJ27547.1"/>
    </source>
</evidence>
<evidence type="ECO:0000256" key="3">
    <source>
        <dbReference type="ARBA" id="ARBA00012438"/>
    </source>
</evidence>
<keyword evidence="21" id="KW-1185">Reference proteome</keyword>
<dbReference type="InterPro" id="IPR000014">
    <property type="entry name" value="PAS"/>
</dbReference>
<evidence type="ECO:0000256" key="4">
    <source>
        <dbReference type="ARBA" id="ARBA00022475"/>
    </source>
</evidence>
<dbReference type="SUPFAM" id="SSF55874">
    <property type="entry name" value="ATPase domain of HSP90 chaperone/DNA topoisomerase II/histidine kinase"/>
    <property type="match status" value="1"/>
</dbReference>
<protein>
    <recommendedName>
        <fullName evidence="3">histidine kinase</fullName>
        <ecNumber evidence="3">2.7.13.3</ecNumber>
    </recommendedName>
</protein>
<proteinExistence type="predicted"/>
<dbReference type="PROSITE" id="PS50109">
    <property type="entry name" value="HIS_KIN"/>
    <property type="match status" value="1"/>
</dbReference>
<dbReference type="Gene3D" id="3.30.450.20">
    <property type="entry name" value="PAS domain"/>
    <property type="match status" value="2"/>
</dbReference>
<feature type="transmembrane region" description="Helical" evidence="15">
    <location>
        <begin position="7"/>
        <end position="39"/>
    </location>
</feature>
<evidence type="ECO:0000259" key="18">
    <source>
        <dbReference type="PROSITE" id="PS50113"/>
    </source>
</evidence>
<dbReference type="SMART" id="SM00304">
    <property type="entry name" value="HAMP"/>
    <property type="match status" value="1"/>
</dbReference>
<evidence type="ECO:0000256" key="10">
    <source>
        <dbReference type="ARBA" id="ARBA00022840"/>
    </source>
</evidence>
<dbReference type="PROSITE" id="PS50113">
    <property type="entry name" value="PAC"/>
    <property type="match status" value="1"/>
</dbReference>
<dbReference type="Gene3D" id="3.30.565.10">
    <property type="entry name" value="Histidine kinase-like ATPase, C-terminal domain"/>
    <property type="match status" value="1"/>
</dbReference>
<keyword evidence="6" id="KW-0808">Transferase</keyword>
<dbReference type="InterPro" id="IPR003594">
    <property type="entry name" value="HATPase_dom"/>
</dbReference>
<evidence type="ECO:0000256" key="12">
    <source>
        <dbReference type="ARBA" id="ARBA00023012"/>
    </source>
</evidence>
<dbReference type="InterPro" id="IPR003661">
    <property type="entry name" value="HisK_dim/P_dom"/>
</dbReference>
<keyword evidence="10" id="KW-0067">ATP-binding</keyword>
<reference evidence="20" key="1">
    <citation type="submission" date="2016-10" db="EMBL/GenBank/DDBJ databases">
        <title>CRISPR-Cas defence system in Roseofilum reptotaenium: evidence of a bacteriophage-cyanobacterium arms race in the coral black band disease.</title>
        <authorList>
            <person name="Buerger P."/>
            <person name="Wood-Charlson E.M."/>
            <person name="Weynberg K.D."/>
            <person name="Willis B."/>
            <person name="Van Oppen M.J."/>
        </authorList>
    </citation>
    <scope>NUCLEOTIDE SEQUENCE [LARGE SCALE GENOMIC DNA]</scope>
    <source>
        <strain evidence="20">AO1-A</strain>
    </source>
</reference>
<keyword evidence="8" id="KW-0547">Nucleotide-binding</keyword>
<dbReference type="CDD" id="cd06225">
    <property type="entry name" value="HAMP"/>
    <property type="match status" value="1"/>
</dbReference>
<evidence type="ECO:0000256" key="7">
    <source>
        <dbReference type="ARBA" id="ARBA00022692"/>
    </source>
</evidence>
<comment type="caution">
    <text evidence="20">The sequence shown here is derived from an EMBL/GenBank/DDBJ whole genome shotgun (WGS) entry which is preliminary data.</text>
</comment>
<dbReference type="EC" id="2.7.13.3" evidence="3"/>
<accession>A0A1L9QY82</accession>
<dbReference type="CDD" id="cd12914">
    <property type="entry name" value="PDC1_DGC_like"/>
    <property type="match status" value="1"/>
</dbReference>
<dbReference type="PROSITE" id="PS50112">
    <property type="entry name" value="PAS"/>
    <property type="match status" value="1"/>
</dbReference>
<dbReference type="InterPro" id="IPR003660">
    <property type="entry name" value="HAMP_dom"/>
</dbReference>
<evidence type="ECO:0000256" key="8">
    <source>
        <dbReference type="ARBA" id="ARBA00022741"/>
    </source>
</evidence>
<dbReference type="GO" id="GO:0000155">
    <property type="term" value="F:phosphorelay sensor kinase activity"/>
    <property type="evidence" value="ECO:0007669"/>
    <property type="project" value="InterPro"/>
</dbReference>
<dbReference type="Gene3D" id="1.10.287.130">
    <property type="match status" value="1"/>
</dbReference>
<keyword evidence="12" id="KW-0902">Two-component regulatory system</keyword>
<keyword evidence="5" id="KW-0597">Phosphoprotein</keyword>
<feature type="transmembrane region" description="Helical" evidence="15">
    <location>
        <begin position="331"/>
        <end position="351"/>
    </location>
</feature>
<keyword evidence="4" id="KW-1003">Cell membrane</keyword>
<dbReference type="CDD" id="cd00130">
    <property type="entry name" value="PAS"/>
    <property type="match status" value="1"/>
</dbReference>
<dbReference type="Gene3D" id="6.10.340.10">
    <property type="match status" value="1"/>
</dbReference>
<dbReference type="InterPro" id="IPR033479">
    <property type="entry name" value="dCache_1"/>
</dbReference>
<feature type="domain" description="HAMP" evidence="19">
    <location>
        <begin position="354"/>
        <end position="406"/>
    </location>
</feature>
<dbReference type="InterPro" id="IPR029151">
    <property type="entry name" value="Sensor-like_sf"/>
</dbReference>
<dbReference type="GO" id="GO:0005886">
    <property type="term" value="C:plasma membrane"/>
    <property type="evidence" value="ECO:0007669"/>
    <property type="project" value="UniProtKB-SubCell"/>
</dbReference>
<evidence type="ECO:0000313" key="21">
    <source>
        <dbReference type="Proteomes" id="UP000183940"/>
    </source>
</evidence>
<keyword evidence="14" id="KW-0175">Coiled coil</keyword>
<dbReference type="InterPro" id="IPR005467">
    <property type="entry name" value="His_kinase_dom"/>
</dbReference>
<dbReference type="SUPFAM" id="SSF55785">
    <property type="entry name" value="PYP-like sensor domain (PAS domain)"/>
    <property type="match status" value="1"/>
</dbReference>
<dbReference type="SUPFAM" id="SSF103190">
    <property type="entry name" value="Sensory domain-like"/>
    <property type="match status" value="1"/>
</dbReference>
<dbReference type="STRING" id="1925591.BI308_00845"/>
<dbReference type="NCBIfam" id="TIGR00229">
    <property type="entry name" value="sensory_box"/>
    <property type="match status" value="1"/>
</dbReference>
<dbReference type="Pfam" id="PF00672">
    <property type="entry name" value="HAMP"/>
    <property type="match status" value="1"/>
</dbReference>
<dbReference type="Pfam" id="PF02518">
    <property type="entry name" value="HATPase_c"/>
    <property type="match status" value="1"/>
</dbReference>
<evidence type="ECO:0000256" key="2">
    <source>
        <dbReference type="ARBA" id="ARBA00004651"/>
    </source>
</evidence>
<gene>
    <name evidence="20" type="ORF">BI308_00845</name>
</gene>
<dbReference type="Pfam" id="PF02743">
    <property type="entry name" value="dCache_1"/>
    <property type="match status" value="1"/>
</dbReference>
<evidence type="ECO:0000256" key="5">
    <source>
        <dbReference type="ARBA" id="ARBA00022553"/>
    </source>
</evidence>
<dbReference type="GO" id="GO:0005524">
    <property type="term" value="F:ATP binding"/>
    <property type="evidence" value="ECO:0007669"/>
    <property type="project" value="UniProtKB-KW"/>
</dbReference>
<dbReference type="AlphaFoldDB" id="A0A1L9QY82"/>
<keyword evidence="11 15" id="KW-1133">Transmembrane helix</keyword>
<evidence type="ECO:0000256" key="1">
    <source>
        <dbReference type="ARBA" id="ARBA00000085"/>
    </source>
</evidence>
<dbReference type="SMART" id="SM00091">
    <property type="entry name" value="PAS"/>
    <property type="match status" value="1"/>
</dbReference>